<gene>
    <name evidence="6" type="ORF">DNTS_023497</name>
</gene>
<dbReference type="FunFam" id="2.30.42.10:FF:000023">
    <property type="entry name" value="Glutamate receptor interacting protein 1"/>
    <property type="match status" value="1"/>
</dbReference>
<sequence>MQELASTSDQLNVGDYIKSVNGINLTKFRHDEIISLLKNVGERVILEVEYELPPVSVQGSGVMFKNVEVTLHKEGNTFGFVIRGGAHEDRNKSRPVTITTIRPGGPADREGTIKPGDRLLSIDGIRLHGASHAEAMSILKQCGQEATLLIEFDVSVMDSVATASGPLLVEVAKSLGSSLGLALSTSMYCNKQVIVIDKVKPASIADSMEYCTLAEATQLLASASEHVKMEILPHHQTRLALKGPEHVKVQRSNRPLPWESGTNNNSNFLPYQHYNTYHPDQSHSQAKKTSPNNPRNVPSLSPHSSCFHSLLRDKIQTQ</sequence>
<dbReference type="EMBL" id="SRMA01027233">
    <property type="protein sequence ID" value="TRY57555.1"/>
    <property type="molecule type" value="Genomic_DNA"/>
</dbReference>
<dbReference type="PANTHER" id="PTHR46227:SF3">
    <property type="entry name" value="GLUTAMATE RECEPTOR-INTERACTING PROTEIN 1"/>
    <property type="match status" value="1"/>
</dbReference>
<evidence type="ECO:0000313" key="6">
    <source>
        <dbReference type="EMBL" id="TRY57555.1"/>
    </source>
</evidence>
<keyword evidence="7" id="KW-1185">Reference proteome</keyword>
<dbReference type="SMART" id="SM00228">
    <property type="entry name" value="PDZ"/>
    <property type="match status" value="2"/>
</dbReference>
<evidence type="ECO:0000256" key="1">
    <source>
        <dbReference type="ARBA" id="ARBA00004496"/>
    </source>
</evidence>
<evidence type="ECO:0000313" key="7">
    <source>
        <dbReference type="Proteomes" id="UP000316079"/>
    </source>
</evidence>
<dbReference type="Gene3D" id="2.30.42.10">
    <property type="match status" value="3"/>
</dbReference>
<keyword evidence="3" id="KW-0677">Repeat</keyword>
<dbReference type="OrthoDB" id="75502at2759"/>
<dbReference type="InterPro" id="IPR001478">
    <property type="entry name" value="PDZ"/>
</dbReference>
<feature type="domain" description="PDZ" evidence="5">
    <location>
        <begin position="68"/>
        <end position="154"/>
    </location>
</feature>
<evidence type="ECO:0000256" key="2">
    <source>
        <dbReference type="ARBA" id="ARBA00022490"/>
    </source>
</evidence>
<accession>A0A553MWJ3</accession>
<evidence type="ECO:0000259" key="5">
    <source>
        <dbReference type="PROSITE" id="PS50106"/>
    </source>
</evidence>
<dbReference type="AlphaFoldDB" id="A0A553MWJ3"/>
<feature type="domain" description="PDZ" evidence="5">
    <location>
        <begin position="1"/>
        <end position="52"/>
    </location>
</feature>
<comment type="subcellular location">
    <subcellularLocation>
        <location evidence="1">Cytoplasm</location>
    </subcellularLocation>
</comment>
<feature type="region of interest" description="Disordered" evidence="4">
    <location>
        <begin position="243"/>
        <end position="305"/>
    </location>
</feature>
<organism evidence="6 7">
    <name type="scientific">Danionella cerebrum</name>
    <dbReference type="NCBI Taxonomy" id="2873325"/>
    <lineage>
        <taxon>Eukaryota</taxon>
        <taxon>Metazoa</taxon>
        <taxon>Chordata</taxon>
        <taxon>Craniata</taxon>
        <taxon>Vertebrata</taxon>
        <taxon>Euteleostomi</taxon>
        <taxon>Actinopterygii</taxon>
        <taxon>Neopterygii</taxon>
        <taxon>Teleostei</taxon>
        <taxon>Ostariophysi</taxon>
        <taxon>Cypriniformes</taxon>
        <taxon>Danionidae</taxon>
        <taxon>Danioninae</taxon>
        <taxon>Danionella</taxon>
    </lineage>
</organism>
<reference evidence="6 7" key="1">
    <citation type="journal article" date="2019" name="Sci. Data">
        <title>Hybrid genome assembly and annotation of Danionella translucida.</title>
        <authorList>
            <person name="Kadobianskyi M."/>
            <person name="Schulze L."/>
            <person name="Schuelke M."/>
            <person name="Judkewitz B."/>
        </authorList>
    </citation>
    <scope>NUCLEOTIDE SEQUENCE [LARGE SCALE GENOMIC DNA]</scope>
    <source>
        <strain evidence="6 7">Bolton</strain>
    </source>
</reference>
<dbReference type="CDD" id="cd06681">
    <property type="entry name" value="PDZ2_GRIP1-2-like"/>
    <property type="match status" value="1"/>
</dbReference>
<dbReference type="SUPFAM" id="SSF50156">
    <property type="entry name" value="PDZ domain-like"/>
    <property type="match status" value="3"/>
</dbReference>
<dbReference type="Pfam" id="PF00595">
    <property type="entry name" value="PDZ"/>
    <property type="match status" value="2"/>
</dbReference>
<evidence type="ECO:0000256" key="3">
    <source>
        <dbReference type="ARBA" id="ARBA00022737"/>
    </source>
</evidence>
<dbReference type="Proteomes" id="UP000316079">
    <property type="component" value="Unassembled WGS sequence"/>
</dbReference>
<dbReference type="PANTHER" id="PTHR46227">
    <property type="entry name" value="GLUTAMATE RECEPTOR-INTERACTING PROTEIN GRIP"/>
    <property type="match status" value="1"/>
</dbReference>
<proteinExistence type="predicted"/>
<dbReference type="GO" id="GO:0098887">
    <property type="term" value="P:neurotransmitter receptor transport, endosome to postsynaptic membrane"/>
    <property type="evidence" value="ECO:0007669"/>
    <property type="project" value="TreeGrafter"/>
</dbReference>
<dbReference type="PROSITE" id="PS50106">
    <property type="entry name" value="PDZ"/>
    <property type="match status" value="2"/>
</dbReference>
<dbReference type="InterPro" id="IPR043545">
    <property type="entry name" value="GRIP1/2"/>
</dbReference>
<protein>
    <recommendedName>
        <fullName evidence="5">PDZ domain-containing protein</fullName>
    </recommendedName>
</protein>
<evidence type="ECO:0000256" key="4">
    <source>
        <dbReference type="SAM" id="MobiDB-lite"/>
    </source>
</evidence>
<dbReference type="InterPro" id="IPR036034">
    <property type="entry name" value="PDZ_sf"/>
</dbReference>
<comment type="caution">
    <text evidence="6">The sequence shown here is derived from an EMBL/GenBank/DDBJ whole genome shotgun (WGS) entry which is preliminary data.</text>
</comment>
<dbReference type="GO" id="GO:0005737">
    <property type="term" value="C:cytoplasm"/>
    <property type="evidence" value="ECO:0007669"/>
    <property type="project" value="UniProtKB-SubCell"/>
</dbReference>
<keyword evidence="2" id="KW-0963">Cytoplasm</keyword>
<name>A0A553MWJ3_9TELE</name>
<feature type="compositionally biased region" description="Polar residues" evidence="4">
    <location>
        <begin position="260"/>
        <end position="305"/>
    </location>
</feature>